<keyword evidence="3" id="KW-0274">FAD</keyword>
<accession>A0A846XW32</accession>
<feature type="domain" description="FAD-dependent oxidoreductase 2 FAD-binding" evidence="5">
    <location>
        <begin position="12"/>
        <end position="429"/>
    </location>
</feature>
<name>A0A846XW32_9NOCA</name>
<dbReference type="InterPro" id="IPR036188">
    <property type="entry name" value="FAD/NAD-bd_sf"/>
</dbReference>
<dbReference type="GO" id="GO:0033765">
    <property type="term" value="F:steroid dehydrogenase activity, acting on the CH-CH group of donors"/>
    <property type="evidence" value="ECO:0007669"/>
    <property type="project" value="UniProtKB-ARBA"/>
</dbReference>
<comment type="cofactor">
    <cofactor evidence="1">
        <name>FAD</name>
        <dbReference type="ChEBI" id="CHEBI:57692"/>
    </cofactor>
</comment>
<dbReference type="SUPFAM" id="SSF51905">
    <property type="entry name" value="FAD/NAD(P)-binding domain"/>
    <property type="match status" value="1"/>
</dbReference>
<organism evidence="6 7">
    <name type="scientific">Nocardia speluncae</name>
    <dbReference type="NCBI Taxonomy" id="419477"/>
    <lineage>
        <taxon>Bacteria</taxon>
        <taxon>Bacillati</taxon>
        <taxon>Actinomycetota</taxon>
        <taxon>Actinomycetes</taxon>
        <taxon>Mycobacteriales</taxon>
        <taxon>Nocardiaceae</taxon>
        <taxon>Nocardia</taxon>
    </lineage>
</organism>
<evidence type="ECO:0000313" key="7">
    <source>
        <dbReference type="Proteomes" id="UP000565715"/>
    </source>
</evidence>
<keyword evidence="2" id="KW-0285">Flavoprotein</keyword>
<dbReference type="AlphaFoldDB" id="A0A846XW32"/>
<dbReference type="EMBL" id="JAAXOO010000009">
    <property type="protein sequence ID" value="NKY37694.1"/>
    <property type="molecule type" value="Genomic_DNA"/>
</dbReference>
<evidence type="ECO:0000259" key="5">
    <source>
        <dbReference type="Pfam" id="PF00890"/>
    </source>
</evidence>
<dbReference type="PANTHER" id="PTHR43400:SF10">
    <property type="entry name" value="3-OXOSTEROID 1-DEHYDROGENASE"/>
    <property type="match status" value="1"/>
</dbReference>
<dbReference type="Gene3D" id="3.50.50.60">
    <property type="entry name" value="FAD/NAD(P)-binding domain"/>
    <property type="match status" value="1"/>
</dbReference>
<dbReference type="GO" id="GO:0008202">
    <property type="term" value="P:steroid metabolic process"/>
    <property type="evidence" value="ECO:0007669"/>
    <property type="project" value="UniProtKB-ARBA"/>
</dbReference>
<evidence type="ECO:0000256" key="2">
    <source>
        <dbReference type="ARBA" id="ARBA00022630"/>
    </source>
</evidence>
<comment type="caution">
    <text evidence="6">The sequence shown here is derived from an EMBL/GenBank/DDBJ whole genome shotgun (WGS) entry which is preliminary data.</text>
</comment>
<evidence type="ECO:0000256" key="1">
    <source>
        <dbReference type="ARBA" id="ARBA00001974"/>
    </source>
</evidence>
<dbReference type="Proteomes" id="UP000565715">
    <property type="component" value="Unassembled WGS sequence"/>
</dbReference>
<gene>
    <name evidence="6" type="ORF">HGA13_32190</name>
</gene>
<dbReference type="InterPro" id="IPR027477">
    <property type="entry name" value="Succ_DH/fumarate_Rdtase_cat_sf"/>
</dbReference>
<dbReference type="Pfam" id="PF00890">
    <property type="entry name" value="FAD_binding_2"/>
    <property type="match status" value="1"/>
</dbReference>
<keyword evidence="7" id="KW-1185">Reference proteome</keyword>
<keyword evidence="4" id="KW-0560">Oxidoreductase</keyword>
<dbReference type="InterPro" id="IPR003953">
    <property type="entry name" value="FAD-dep_OxRdtase_2_FAD-bd"/>
</dbReference>
<reference evidence="6 7" key="1">
    <citation type="submission" date="2020-04" db="EMBL/GenBank/DDBJ databases">
        <title>MicrobeNet Type strains.</title>
        <authorList>
            <person name="Nicholson A.C."/>
        </authorList>
    </citation>
    <scope>NUCLEOTIDE SEQUENCE [LARGE SCALE GENOMIC DNA]</scope>
    <source>
        <strain evidence="6 7">DSM 45078</strain>
    </source>
</reference>
<dbReference type="Gene3D" id="3.90.700.10">
    <property type="entry name" value="Succinate dehydrogenase/fumarate reductase flavoprotein, catalytic domain"/>
    <property type="match status" value="1"/>
</dbReference>
<evidence type="ECO:0000313" key="6">
    <source>
        <dbReference type="EMBL" id="NKY37694.1"/>
    </source>
</evidence>
<evidence type="ECO:0000256" key="4">
    <source>
        <dbReference type="ARBA" id="ARBA00023002"/>
    </source>
</evidence>
<dbReference type="PANTHER" id="PTHR43400">
    <property type="entry name" value="FUMARATE REDUCTASE"/>
    <property type="match status" value="1"/>
</dbReference>
<sequence>MIGGSVDGPDFDLVVAGAGGGLVAALRAAELGANVLVIDADEHFQRGNNTSMCTAMIPAAGTRWQEAAGVQDSPDRFLDDIARKTGGTADRRVSRALAETSAQLVTWLADNQDLELELVTDFRYPGHTADRCHSIPGRHGSRLLRHLVQRAQAHPRIELIAPMSLRNVLTTGGRITGVEIATPDGNSENLTTRAVLLATNGFGADRGLVRHHLPEIAGAHYHGGQFSRGDALRIGGDLGADSAFLDAYQGHAALSSRSQTLIGWATVVHGGVIVDSTGRRFAPETTGYSEFAAILAGRPGGAGWIIIDEHIEELCSVFDDFRTVAESGSLIRSATATGLAESIGVPATALDDELAATRRAAAGEEPDRQGRTDTRHPLTAPYIAIAITPALFHTQGGLVVDEHARVLAGGAPIPGLYASGGAAIGISGHGAGGYLAGNGLITALGLAFLAAEHVSSAVAV</sequence>
<dbReference type="InterPro" id="IPR050315">
    <property type="entry name" value="FAD-oxidoreductase_2"/>
</dbReference>
<dbReference type="SUPFAM" id="SSF56425">
    <property type="entry name" value="Succinate dehydrogenase/fumarate reductase flavoprotein, catalytic domain"/>
    <property type="match status" value="1"/>
</dbReference>
<protein>
    <submittedName>
        <fullName evidence="6">FAD-binding protein</fullName>
    </submittedName>
</protein>
<evidence type="ECO:0000256" key="3">
    <source>
        <dbReference type="ARBA" id="ARBA00022827"/>
    </source>
</evidence>
<proteinExistence type="predicted"/>